<dbReference type="AlphaFoldDB" id="A0A5B8LRC9"/>
<feature type="transmembrane region" description="Helical" evidence="1">
    <location>
        <begin position="81"/>
        <end position="101"/>
    </location>
</feature>
<reference evidence="2 3" key="1">
    <citation type="submission" date="2019-07" db="EMBL/GenBank/DDBJ databases">
        <title>Full genome sequence of Devosia sp. Gsoil 520.</title>
        <authorList>
            <person name="Im W.-T."/>
        </authorList>
    </citation>
    <scope>NUCLEOTIDE SEQUENCE [LARGE SCALE GENOMIC DNA]</scope>
    <source>
        <strain evidence="2 3">Gsoil 520</strain>
    </source>
</reference>
<protein>
    <recommendedName>
        <fullName evidence="4">HupE/UreJ family protein</fullName>
    </recommendedName>
</protein>
<dbReference type="EMBL" id="CP042304">
    <property type="protein sequence ID" value="QDZ09770.1"/>
    <property type="molecule type" value="Genomic_DNA"/>
</dbReference>
<name>A0A5B8LRC9_9HYPH</name>
<dbReference type="Proteomes" id="UP000315364">
    <property type="component" value="Chromosome"/>
</dbReference>
<feature type="transmembrane region" description="Helical" evidence="1">
    <location>
        <begin position="121"/>
        <end position="139"/>
    </location>
</feature>
<dbReference type="KEGG" id="dea:FPZ08_02825"/>
<keyword evidence="1" id="KW-0472">Membrane</keyword>
<feature type="transmembrane region" description="Helical" evidence="1">
    <location>
        <begin position="199"/>
        <end position="220"/>
    </location>
</feature>
<keyword evidence="3" id="KW-1185">Reference proteome</keyword>
<feature type="transmembrane region" description="Helical" evidence="1">
    <location>
        <begin position="261"/>
        <end position="282"/>
    </location>
</feature>
<dbReference type="InterPro" id="IPR007038">
    <property type="entry name" value="HupE_UreJ"/>
</dbReference>
<feature type="transmembrane region" description="Helical" evidence="1">
    <location>
        <begin position="170"/>
        <end position="187"/>
    </location>
</feature>
<accession>A0A5B8LRC9</accession>
<evidence type="ECO:0000256" key="1">
    <source>
        <dbReference type="SAM" id="Phobius"/>
    </source>
</evidence>
<proteinExistence type="predicted"/>
<evidence type="ECO:0000313" key="2">
    <source>
        <dbReference type="EMBL" id="QDZ09770.1"/>
    </source>
</evidence>
<sequence>MRFSWYPPWFCEPSHGAAVPSGHDTGSFPTHACTFPRQCLHIPVERYVATALGLGHAGGSIRAATNPANAVGGNMQFTRPVLLAGLMLILISTEAFAHHALGGTLPYSFSTGLLSGLAHPVINFEHFAFVAALGVLTAVAQGSRLLPVLFVAGTVVGCLAVVQGVTLPFLPWYVALSVALLGLALALGHRRLGHLEMGLFVAGGFLHGAAYAQSIVGTGINSLTGYLLGFAIIQVVVALAAMWAAYWLWCGDKLYANARVVGGMVAGVGLTVMVQTGLTQLFPM</sequence>
<gene>
    <name evidence="2" type="ORF">FPZ08_02825</name>
</gene>
<dbReference type="OrthoDB" id="9808192at2"/>
<feature type="transmembrane region" description="Helical" evidence="1">
    <location>
        <begin position="226"/>
        <end position="249"/>
    </location>
</feature>
<organism evidence="2 3">
    <name type="scientific">Devosia ginsengisoli</name>
    <dbReference type="NCBI Taxonomy" id="400770"/>
    <lineage>
        <taxon>Bacteria</taxon>
        <taxon>Pseudomonadati</taxon>
        <taxon>Pseudomonadota</taxon>
        <taxon>Alphaproteobacteria</taxon>
        <taxon>Hyphomicrobiales</taxon>
        <taxon>Devosiaceae</taxon>
        <taxon>Devosia</taxon>
    </lineage>
</organism>
<evidence type="ECO:0000313" key="3">
    <source>
        <dbReference type="Proteomes" id="UP000315364"/>
    </source>
</evidence>
<keyword evidence="1" id="KW-1133">Transmembrane helix</keyword>
<evidence type="ECO:0008006" key="4">
    <source>
        <dbReference type="Google" id="ProtNLM"/>
    </source>
</evidence>
<feature type="transmembrane region" description="Helical" evidence="1">
    <location>
        <begin position="146"/>
        <end position="164"/>
    </location>
</feature>
<keyword evidence="1" id="KW-0812">Transmembrane</keyword>
<dbReference type="Pfam" id="PF04955">
    <property type="entry name" value="HupE_UreJ"/>
    <property type="match status" value="1"/>
</dbReference>